<name>A0A0M0LJ21_9BACL</name>
<reference evidence="3" key="1">
    <citation type="submission" date="2015-08" db="EMBL/GenBank/DDBJ databases">
        <title>Fjat-10028 dsm 16317.</title>
        <authorList>
            <person name="Liu B."/>
            <person name="Wang J."/>
            <person name="Zhu Y."/>
            <person name="Liu G."/>
            <person name="Chen Q."/>
            <person name="Chen Z."/>
            <person name="Lan J."/>
            <person name="Che J."/>
            <person name="Ge C."/>
            <person name="Shi H."/>
            <person name="Pan Z."/>
            <person name="Liu X."/>
        </authorList>
    </citation>
    <scope>NUCLEOTIDE SEQUENCE [LARGE SCALE GENOMIC DNA]</scope>
    <source>
        <strain evidence="3">DSM 16317</strain>
    </source>
</reference>
<organism evidence="2 3">
    <name type="scientific">Viridibacillus arvi</name>
    <dbReference type="NCBI Taxonomy" id="263475"/>
    <lineage>
        <taxon>Bacteria</taxon>
        <taxon>Bacillati</taxon>
        <taxon>Bacillota</taxon>
        <taxon>Bacilli</taxon>
        <taxon>Bacillales</taxon>
        <taxon>Caryophanaceae</taxon>
        <taxon>Viridibacillus</taxon>
    </lineage>
</organism>
<dbReference type="EMBL" id="LILB01000001">
    <property type="protein sequence ID" value="KOO50961.1"/>
    <property type="molecule type" value="Genomic_DNA"/>
</dbReference>
<evidence type="ECO:0008006" key="4">
    <source>
        <dbReference type="Google" id="ProtNLM"/>
    </source>
</evidence>
<dbReference type="PATRIC" id="fig|263475.3.peg.301"/>
<feature type="signal peptide" evidence="1">
    <location>
        <begin position="1"/>
        <end position="24"/>
    </location>
</feature>
<comment type="caution">
    <text evidence="2">The sequence shown here is derived from an EMBL/GenBank/DDBJ whole genome shotgun (WGS) entry which is preliminary data.</text>
</comment>
<gene>
    <name evidence="2" type="ORF">AMD00_00040</name>
</gene>
<keyword evidence="1" id="KW-0732">Signal</keyword>
<evidence type="ECO:0000256" key="1">
    <source>
        <dbReference type="SAM" id="SignalP"/>
    </source>
</evidence>
<dbReference type="RefSeq" id="WP_053415073.1">
    <property type="nucleotide sequence ID" value="NZ_LILB01000001.1"/>
</dbReference>
<dbReference type="GeneID" id="301134518"/>
<protein>
    <recommendedName>
        <fullName evidence="4">Lipoprotein</fullName>
    </recommendedName>
</protein>
<sequence>MKFTKTLFVSLAMILLVITGCSNGKEDLGEYIKVQKSIGDENKYEDFKEITDNKQVQRVKDIILDRDEWKNVKVDMERLADYKFWFQFKNPKIQAKTVLYEIWVSPNKDKVEVVRGDDQYVQLNEEDSTDLFEIFTGGKFSDL</sequence>
<feature type="chain" id="PRO_5005603403" description="Lipoprotein" evidence="1">
    <location>
        <begin position="25"/>
        <end position="143"/>
    </location>
</feature>
<dbReference type="AlphaFoldDB" id="A0A0M0LJ21"/>
<evidence type="ECO:0000313" key="2">
    <source>
        <dbReference type="EMBL" id="KOO50961.1"/>
    </source>
</evidence>
<evidence type="ECO:0000313" key="3">
    <source>
        <dbReference type="Proteomes" id="UP000036867"/>
    </source>
</evidence>
<dbReference type="Proteomes" id="UP000036867">
    <property type="component" value="Unassembled WGS sequence"/>
</dbReference>
<proteinExistence type="predicted"/>
<dbReference type="PROSITE" id="PS51257">
    <property type="entry name" value="PROKAR_LIPOPROTEIN"/>
    <property type="match status" value="1"/>
</dbReference>
<accession>A0A0M0LJ21</accession>
<dbReference type="OrthoDB" id="1911879at2"/>
<keyword evidence="3" id="KW-1185">Reference proteome</keyword>